<evidence type="ECO:0000313" key="3">
    <source>
        <dbReference type="RefSeq" id="XP_017329976.1"/>
    </source>
</evidence>
<feature type="compositionally biased region" description="Polar residues" evidence="1">
    <location>
        <begin position="512"/>
        <end position="528"/>
    </location>
</feature>
<dbReference type="RefSeq" id="XP_017329976.1">
    <property type="nucleotide sequence ID" value="XM_017474487.3"/>
</dbReference>
<dbReference type="Proteomes" id="UP000221080">
    <property type="component" value="Chromosome 8"/>
</dbReference>
<gene>
    <name evidence="3" type="primary">si:ch211-126c2.4</name>
</gene>
<accession>A0A2D0RIJ8</accession>
<proteinExistence type="predicted"/>
<organism evidence="2 3">
    <name type="scientific">Ictalurus punctatus</name>
    <name type="common">Channel catfish</name>
    <name type="synonym">Silurus punctatus</name>
    <dbReference type="NCBI Taxonomy" id="7998"/>
    <lineage>
        <taxon>Eukaryota</taxon>
        <taxon>Metazoa</taxon>
        <taxon>Chordata</taxon>
        <taxon>Craniata</taxon>
        <taxon>Vertebrata</taxon>
        <taxon>Euteleostomi</taxon>
        <taxon>Actinopterygii</taxon>
        <taxon>Neopterygii</taxon>
        <taxon>Teleostei</taxon>
        <taxon>Ostariophysi</taxon>
        <taxon>Siluriformes</taxon>
        <taxon>Ictaluridae</taxon>
        <taxon>Ictalurus</taxon>
    </lineage>
</organism>
<reference evidence="3" key="2">
    <citation type="submission" date="2025-08" db="UniProtKB">
        <authorList>
            <consortium name="RefSeq"/>
        </authorList>
    </citation>
    <scope>IDENTIFICATION</scope>
    <source>
        <tissue evidence="3">Blood</tissue>
    </source>
</reference>
<feature type="region of interest" description="Disordered" evidence="1">
    <location>
        <begin position="573"/>
        <end position="594"/>
    </location>
</feature>
<reference evidence="2" key="1">
    <citation type="journal article" date="2016" name="Nat. Commun.">
        <title>The channel catfish genome sequence provides insights into the evolution of scale formation in teleosts.</title>
        <authorList>
            <person name="Liu Z."/>
            <person name="Liu S."/>
            <person name="Yao J."/>
            <person name="Bao L."/>
            <person name="Zhang J."/>
            <person name="Li Y."/>
            <person name="Jiang C."/>
            <person name="Sun L."/>
            <person name="Wang R."/>
            <person name="Zhang Y."/>
            <person name="Zhou T."/>
            <person name="Zeng Q."/>
            <person name="Fu Q."/>
            <person name="Gao S."/>
            <person name="Li N."/>
            <person name="Koren S."/>
            <person name="Jiang Y."/>
            <person name="Zimin A."/>
            <person name="Xu P."/>
            <person name="Phillippy A.M."/>
            <person name="Geng X."/>
            <person name="Song L."/>
            <person name="Sun F."/>
            <person name="Li C."/>
            <person name="Wang X."/>
            <person name="Chen A."/>
            <person name="Jin Y."/>
            <person name="Yuan Z."/>
            <person name="Yang Y."/>
            <person name="Tan S."/>
            <person name="Peatman E."/>
            <person name="Lu J."/>
            <person name="Qin Z."/>
            <person name="Dunham R."/>
            <person name="Li Z."/>
            <person name="Sonstegard T."/>
            <person name="Feng J."/>
            <person name="Danzmann R.G."/>
            <person name="Schroeder S."/>
            <person name="Scheffler B."/>
            <person name="Duke M.V."/>
            <person name="Ballard L."/>
            <person name="Kucuktas H."/>
            <person name="Kaltenboeck L."/>
            <person name="Liu H."/>
            <person name="Armbruster J."/>
            <person name="Xie Y."/>
            <person name="Kirby M.L."/>
            <person name="Tian Y."/>
            <person name="Flanagan M.E."/>
            <person name="Mu W."/>
            <person name="Waldbieser G.C."/>
        </authorList>
    </citation>
    <scope>NUCLEOTIDE SEQUENCE [LARGE SCALE GENOMIC DNA]</scope>
    <source>
        <strain evidence="2">SDA103</strain>
    </source>
</reference>
<feature type="compositionally biased region" description="Polar residues" evidence="1">
    <location>
        <begin position="335"/>
        <end position="345"/>
    </location>
</feature>
<dbReference type="AlphaFoldDB" id="A0A2D0RIJ8"/>
<feature type="compositionally biased region" description="Low complexity" evidence="1">
    <location>
        <begin position="319"/>
        <end position="330"/>
    </location>
</feature>
<dbReference type="OMA" id="LHKCHEE"/>
<dbReference type="KEGG" id="ipu:108269013"/>
<feature type="region of interest" description="Disordered" evidence="1">
    <location>
        <begin position="115"/>
        <end position="135"/>
    </location>
</feature>
<sequence>MEGLHQEQACSTGSGLRMSVLQRNSSSLLPDLCRNSSVYIADETFPYVSGIFDETIDPFMSNGPDLPNQVQLKTLTKTQDEVISGAGSQTKATYNSIPVENGNLMDFSMSITSAQDDPEDISNVTESNPKGAMPDVSCNSLESTSCTEKCDFGIESTNSAFDMAKDLKEKFSGLNLTKLAPNETTGSSNATFEKSEELREKSAGLSCTISNDDDDASVEDKHLNEKLLNSTGDVCGPLNSSTGQPDQKLNGTVDIIQSIGPKQEQSSEGCSCSKDYVKQTTFTKATEETNATVDLTAGVPTEVAQPRSVNVQPVDGSFTKPDTTTDLTPPELVPNLTSTTMNMNKSSDEELPMRSNTNCGEMVKDPLVPGPSAPVNPAAPVRVDVTISTNRTLDLPEIEGKEEQQYQFRRRNETSDGEGYLNLDISQSSVFSLDEMLDLKPCPLVASTPIVLGNGFDRLRSAYPTNIQKRLSVINSNTQLNDDTAGVCEHEGSDASKTNQLPVKSETCSRIQNVPANGTSDSTTSEAASVNKPPLNLSVRRKIPQPSFKSNIPKTQLPLRPLTLQVTSAVVKSKNTASQTSNQTESSSSALPGMRRTVQLNKGKTLASAKSTSTASTVKASSVATSSSTCNMTAGKKADKKAGNTCITLPKPSGFPPHGRGRFGLKPPGSAVSSEETGHAQTNKPTNLSGMRTRNSLLPGFPQKHASSDALPLAKRKKTDLQNQPSCAEAPTGSVAREGVLKNVTALTGITSKRPNTDCGNCTLLQEKLHKCHEELGELLEELGRLPADCKKCILFQQKLDSYLEKVKRLQTDHH</sequence>
<evidence type="ECO:0000256" key="1">
    <source>
        <dbReference type="SAM" id="MobiDB-lite"/>
    </source>
</evidence>
<feature type="region of interest" description="Disordered" evidence="1">
    <location>
        <begin position="512"/>
        <end position="533"/>
    </location>
</feature>
<feature type="compositionally biased region" description="Low complexity" evidence="1">
    <location>
        <begin position="575"/>
        <end position="590"/>
    </location>
</feature>
<protein>
    <submittedName>
        <fullName evidence="3">Serine-rich adhesin for platelets</fullName>
    </submittedName>
</protein>
<dbReference type="GeneID" id="108269013"/>
<feature type="compositionally biased region" description="Polar residues" evidence="1">
    <location>
        <begin position="671"/>
        <end position="691"/>
    </location>
</feature>
<evidence type="ECO:0000313" key="2">
    <source>
        <dbReference type="Proteomes" id="UP000221080"/>
    </source>
</evidence>
<dbReference type="OrthoDB" id="8856505at2759"/>
<feature type="region of interest" description="Disordered" evidence="1">
    <location>
        <begin position="650"/>
        <end position="691"/>
    </location>
</feature>
<feature type="region of interest" description="Disordered" evidence="1">
    <location>
        <begin position="311"/>
        <end position="352"/>
    </location>
</feature>
<name>A0A2D0RIJ8_ICTPU</name>
<keyword evidence="2" id="KW-1185">Reference proteome</keyword>